<dbReference type="InterPro" id="IPR050515">
    <property type="entry name" value="Beta-lactam/transpept"/>
</dbReference>
<dbReference type="InterPro" id="IPR036138">
    <property type="entry name" value="PBP_dimer_sf"/>
</dbReference>
<proteinExistence type="predicted"/>
<evidence type="ECO:0000259" key="3">
    <source>
        <dbReference type="Pfam" id="PF21922"/>
    </source>
</evidence>
<reference evidence="4 5" key="1">
    <citation type="submission" date="2023-04" db="EMBL/GenBank/DDBJ databases">
        <title>Genome Sequence of Selenomonas sputigena ATCC 33150.</title>
        <authorList>
            <person name="Miller D.P."/>
            <person name="Anvari S."/>
            <person name="Polson S.W."/>
            <person name="Macdonald M."/>
            <person name="Mcdowell J.V."/>
        </authorList>
    </citation>
    <scope>NUCLEOTIDE SEQUENCE [LARGE SCALE GENOMIC DNA]</scope>
    <source>
        <strain evidence="4 5">ATCC 33150</strain>
    </source>
</reference>
<dbReference type="Pfam" id="PF00905">
    <property type="entry name" value="Transpeptidase"/>
    <property type="match status" value="1"/>
</dbReference>
<dbReference type="InterPro" id="IPR012338">
    <property type="entry name" value="Beta-lactam/transpept-like"/>
</dbReference>
<dbReference type="PROSITE" id="PS51257">
    <property type="entry name" value="PROKAR_LIPOPROTEIN"/>
    <property type="match status" value="1"/>
</dbReference>
<dbReference type="Gene3D" id="3.90.1310.10">
    <property type="entry name" value="Penicillin-binding protein 2a (Domain 2)"/>
    <property type="match status" value="1"/>
</dbReference>
<protein>
    <submittedName>
        <fullName evidence="4">Penicillin-binding transpeptidase domain-containing protein</fullName>
    </submittedName>
</protein>
<evidence type="ECO:0000256" key="1">
    <source>
        <dbReference type="SAM" id="Phobius"/>
    </source>
</evidence>
<dbReference type="Proteomes" id="UP001559623">
    <property type="component" value="Unassembled WGS sequence"/>
</dbReference>
<feature type="transmembrane region" description="Helical" evidence="1">
    <location>
        <begin position="9"/>
        <end position="30"/>
    </location>
</feature>
<dbReference type="EMBL" id="JARVLH010000001">
    <property type="protein sequence ID" value="MEX5284257.1"/>
    <property type="molecule type" value="Genomic_DNA"/>
</dbReference>
<evidence type="ECO:0000259" key="2">
    <source>
        <dbReference type="Pfam" id="PF00905"/>
    </source>
</evidence>
<evidence type="ECO:0000313" key="4">
    <source>
        <dbReference type="EMBL" id="MEX5284257.1"/>
    </source>
</evidence>
<dbReference type="RefSeq" id="WP_368845978.1">
    <property type="nucleotide sequence ID" value="NZ_CP194411.1"/>
</dbReference>
<feature type="domain" description="Penicillin binding protein A dimerisation" evidence="3">
    <location>
        <begin position="57"/>
        <end position="113"/>
    </location>
</feature>
<dbReference type="PANTHER" id="PTHR30627:SF24">
    <property type="entry name" value="PENICILLIN-BINDING PROTEIN 4B"/>
    <property type="match status" value="1"/>
</dbReference>
<name>A0ABV3X233_9FIRM</name>
<keyword evidence="1" id="KW-0812">Transmembrane</keyword>
<dbReference type="SUPFAM" id="SSF56601">
    <property type="entry name" value="beta-lactamase/transpeptidase-like"/>
    <property type="match status" value="1"/>
</dbReference>
<organism evidence="4 5">
    <name type="scientific">Selenomonas sputigena</name>
    <dbReference type="NCBI Taxonomy" id="69823"/>
    <lineage>
        <taxon>Bacteria</taxon>
        <taxon>Bacillati</taxon>
        <taxon>Bacillota</taxon>
        <taxon>Negativicutes</taxon>
        <taxon>Selenomonadales</taxon>
        <taxon>Selenomonadaceae</taxon>
        <taxon>Selenomonas</taxon>
    </lineage>
</organism>
<sequence length="464" mass="49925">MVERSNKRYILRSAVVLLLAFSCLGLYVVYLQVWDADWLEEHPLNRRAAAAEESILRGTIFDVKGEKLAFSPEIGKRIYPYGAVTAPITGYLDEKIGSTGIEAYKGAELTGHSRVFGRFGPVAQLFSSDRGDDVYLTIDAGLQKTAYEALGERRGAVVVLDAQSGAVLALVSRPSFDPADIPSEWDVLRTDEASPLLNRAVQGLYPPGSTIKPLILDAALKNQSTSLNEIFDCTGALEVGDTRIHESHGAVHGKINVEQALIESCNVTFGTLALRLGGKNLQEAFERFGFFRTAESDMAETASHLPDFASLGEGDMAQIGIGQSTLLVTPLHMALLAAAFANEGVVMKPYMIERIVTPGGVTIEKKHEEKWFEATTSKRAALIDGFMEEVVKKGTGTSAEVAGVRVTGKTGTAENTGKDHAWFIGSAEVHGRKAAFAIIVENSGGGGSEAAPIARRLIARLQEE</sequence>
<comment type="caution">
    <text evidence="4">The sequence shown here is derived from an EMBL/GenBank/DDBJ whole genome shotgun (WGS) entry which is preliminary data.</text>
</comment>
<keyword evidence="1" id="KW-0472">Membrane</keyword>
<accession>A0ABV3X233</accession>
<dbReference type="Pfam" id="PF21922">
    <property type="entry name" value="PBP_dimer_2"/>
    <property type="match status" value="1"/>
</dbReference>
<evidence type="ECO:0000313" key="5">
    <source>
        <dbReference type="Proteomes" id="UP001559623"/>
    </source>
</evidence>
<feature type="domain" description="Penicillin-binding protein transpeptidase" evidence="2">
    <location>
        <begin position="155"/>
        <end position="458"/>
    </location>
</feature>
<dbReference type="InterPro" id="IPR001460">
    <property type="entry name" value="PCN-bd_Tpept"/>
</dbReference>
<dbReference type="Gene3D" id="3.40.710.10">
    <property type="entry name" value="DD-peptidase/beta-lactamase superfamily"/>
    <property type="match status" value="1"/>
</dbReference>
<gene>
    <name evidence="4" type="ORF">QCO44_01185</name>
</gene>
<dbReference type="SUPFAM" id="SSF56519">
    <property type="entry name" value="Penicillin binding protein dimerisation domain"/>
    <property type="match status" value="1"/>
</dbReference>
<keyword evidence="1" id="KW-1133">Transmembrane helix</keyword>
<dbReference type="PANTHER" id="PTHR30627">
    <property type="entry name" value="PEPTIDOGLYCAN D,D-TRANSPEPTIDASE"/>
    <property type="match status" value="1"/>
</dbReference>
<keyword evidence="5" id="KW-1185">Reference proteome</keyword>
<dbReference type="InterPro" id="IPR054120">
    <property type="entry name" value="PBPA_dimer"/>
</dbReference>